<evidence type="ECO:0000313" key="2">
    <source>
        <dbReference type="EMBL" id="PMD60494.1"/>
    </source>
</evidence>
<dbReference type="AlphaFoldDB" id="A0A2J6TBT5"/>
<dbReference type="InParanoid" id="A0A2J6TBT5"/>
<feature type="compositionally biased region" description="Low complexity" evidence="1">
    <location>
        <begin position="130"/>
        <end position="148"/>
    </location>
</feature>
<gene>
    <name evidence="2" type="ORF">K444DRAFT_721776</name>
</gene>
<evidence type="ECO:0000313" key="3">
    <source>
        <dbReference type="Proteomes" id="UP000235371"/>
    </source>
</evidence>
<evidence type="ECO:0000256" key="1">
    <source>
        <dbReference type="SAM" id="MobiDB-lite"/>
    </source>
</evidence>
<feature type="region of interest" description="Disordered" evidence="1">
    <location>
        <begin position="130"/>
        <end position="153"/>
    </location>
</feature>
<dbReference type="RefSeq" id="XP_024737398.1">
    <property type="nucleotide sequence ID" value="XM_024888532.1"/>
</dbReference>
<protein>
    <submittedName>
        <fullName evidence="2">Uncharacterized protein</fullName>
    </submittedName>
</protein>
<reference evidence="2 3" key="1">
    <citation type="submission" date="2016-04" db="EMBL/GenBank/DDBJ databases">
        <title>A degradative enzymes factory behind the ericoid mycorrhizal symbiosis.</title>
        <authorList>
            <consortium name="DOE Joint Genome Institute"/>
            <person name="Martino E."/>
            <person name="Morin E."/>
            <person name="Grelet G."/>
            <person name="Kuo A."/>
            <person name="Kohler A."/>
            <person name="Daghino S."/>
            <person name="Barry K."/>
            <person name="Choi C."/>
            <person name="Cichocki N."/>
            <person name="Clum A."/>
            <person name="Copeland A."/>
            <person name="Hainaut M."/>
            <person name="Haridas S."/>
            <person name="Labutti K."/>
            <person name="Lindquist E."/>
            <person name="Lipzen A."/>
            <person name="Khouja H.-R."/>
            <person name="Murat C."/>
            <person name="Ohm R."/>
            <person name="Olson A."/>
            <person name="Spatafora J."/>
            <person name="Veneault-Fourrey C."/>
            <person name="Henrissat B."/>
            <person name="Grigoriev I."/>
            <person name="Martin F."/>
            <person name="Perotto S."/>
        </authorList>
    </citation>
    <scope>NUCLEOTIDE SEQUENCE [LARGE SCALE GENOMIC DNA]</scope>
    <source>
        <strain evidence="2 3">E</strain>
    </source>
</reference>
<proteinExistence type="predicted"/>
<keyword evidence="3" id="KW-1185">Reference proteome</keyword>
<name>A0A2J6TBT5_9HELO</name>
<dbReference type="Proteomes" id="UP000235371">
    <property type="component" value="Unassembled WGS sequence"/>
</dbReference>
<dbReference type="GeneID" id="36596608"/>
<dbReference type="OrthoDB" id="194468at2759"/>
<accession>A0A2J6TBT5</accession>
<dbReference type="EMBL" id="KZ613790">
    <property type="protein sequence ID" value="PMD60494.1"/>
    <property type="molecule type" value="Genomic_DNA"/>
</dbReference>
<sequence length="235" mass="25419">MYKSTTVLGIETYLYTSVGIREGSDVTAMQVSGAAGTVNGSKINLVPGFPTSSLSQLPLRESGTWRYPEVNLFHGIASPNTDASIIPEFIGSNSTQPWRIQLPYAGGVLRPNWSVPNICNRSSFLGNSNGNNGFGESPSSGSTSGGPPDRNTPADEAIWRKWAAIAGIPIELIVEEFNRAYSCHDKSVFVFFRQELRVVFLTAGASDADASIARESFCFWALEKYVAQRLAPVST</sequence>
<organism evidence="2 3">
    <name type="scientific">Hyaloscypha bicolor E</name>
    <dbReference type="NCBI Taxonomy" id="1095630"/>
    <lineage>
        <taxon>Eukaryota</taxon>
        <taxon>Fungi</taxon>
        <taxon>Dikarya</taxon>
        <taxon>Ascomycota</taxon>
        <taxon>Pezizomycotina</taxon>
        <taxon>Leotiomycetes</taxon>
        <taxon>Helotiales</taxon>
        <taxon>Hyaloscyphaceae</taxon>
        <taxon>Hyaloscypha</taxon>
        <taxon>Hyaloscypha bicolor</taxon>
    </lineage>
</organism>